<keyword evidence="4" id="KW-0378">Hydrolase</keyword>
<keyword evidence="2" id="KW-1003">Cell membrane</keyword>
<feature type="transmembrane region" description="Helical" evidence="8">
    <location>
        <begin position="192"/>
        <end position="211"/>
    </location>
</feature>
<dbReference type="GO" id="GO:0016787">
    <property type="term" value="F:hydrolase activity"/>
    <property type="evidence" value="ECO:0007669"/>
    <property type="project" value="UniProtKB-KW"/>
</dbReference>
<feature type="domain" description="Phosphatidic acid phosphatase type 2/haloperoxidase" evidence="9">
    <location>
        <begin position="97"/>
        <end position="207"/>
    </location>
</feature>
<dbReference type="SMART" id="SM00014">
    <property type="entry name" value="acidPPc"/>
    <property type="match status" value="1"/>
</dbReference>
<reference evidence="10 11" key="1">
    <citation type="submission" date="2015-10" db="EMBL/GenBank/DDBJ databases">
        <authorList>
            <person name="Gilbert D.G."/>
        </authorList>
    </citation>
    <scope>NUCLEOTIDE SEQUENCE [LARGE SCALE GENOMIC DNA]</scope>
    <source>
        <strain evidence="10 11">NRRL B-16712</strain>
    </source>
</reference>
<dbReference type="RefSeq" id="WP_067688024.1">
    <property type="nucleotide sequence ID" value="NZ_LLZH01000071.1"/>
</dbReference>
<dbReference type="OrthoDB" id="5289372at2"/>
<comment type="subcellular location">
    <subcellularLocation>
        <location evidence="1">Cell membrane</location>
        <topology evidence="1">Multi-pass membrane protein</topology>
    </subcellularLocation>
</comment>
<evidence type="ECO:0000256" key="8">
    <source>
        <dbReference type="SAM" id="Phobius"/>
    </source>
</evidence>
<dbReference type="PANTHER" id="PTHR14969:SF62">
    <property type="entry name" value="DECAPRENYLPHOSPHORYL-5-PHOSPHORIBOSE PHOSPHATASE RV3807C-RELATED"/>
    <property type="match status" value="1"/>
</dbReference>
<feature type="transmembrane region" description="Helical" evidence="8">
    <location>
        <begin position="63"/>
        <end position="84"/>
    </location>
</feature>
<sequence length="242" mass="26409">MSTFVVQAFKRIVLPVAAILVLMIGLGLLLTHVLPHTWPFTVEDGVNRSFEAGRTHVRTQISAVFSGVGNTSSVIAMTALMALVFRLTLHRWRESIFLCLAVTAQALVFFFTTLAIDRPRPDVERLDPSPPTSSFPSGHTSASFALYVGLAIVLASLGRPSWLKALCWLLVLMPVAVATARMYRGMHHPSDVISAFLNASLCLLVMSRAVLSPREPWKISKVSSWSPSTSRANRHPTGTATS</sequence>
<evidence type="ECO:0000256" key="1">
    <source>
        <dbReference type="ARBA" id="ARBA00004651"/>
    </source>
</evidence>
<keyword evidence="6 8" id="KW-0472">Membrane</keyword>
<dbReference type="Proteomes" id="UP000053244">
    <property type="component" value="Unassembled WGS sequence"/>
</dbReference>
<dbReference type="SUPFAM" id="SSF48317">
    <property type="entry name" value="Acid phosphatase/Vanadium-dependent haloperoxidase"/>
    <property type="match status" value="1"/>
</dbReference>
<feature type="transmembrane region" description="Helical" evidence="8">
    <location>
        <begin position="136"/>
        <end position="155"/>
    </location>
</feature>
<dbReference type="Gene3D" id="1.20.144.10">
    <property type="entry name" value="Phosphatidic acid phosphatase type 2/haloperoxidase"/>
    <property type="match status" value="1"/>
</dbReference>
<protein>
    <submittedName>
        <fullName evidence="10">Phosphoesterase PA-phosphatase</fullName>
    </submittedName>
</protein>
<feature type="transmembrane region" description="Helical" evidence="8">
    <location>
        <begin position="162"/>
        <end position="180"/>
    </location>
</feature>
<dbReference type="PANTHER" id="PTHR14969">
    <property type="entry name" value="SPHINGOSINE-1-PHOSPHATE PHOSPHOHYDROLASE"/>
    <property type="match status" value="1"/>
</dbReference>
<evidence type="ECO:0000256" key="4">
    <source>
        <dbReference type="ARBA" id="ARBA00022801"/>
    </source>
</evidence>
<organism evidence="10 11">
    <name type="scientific">Actinoplanes awajinensis subsp. mycoplanecinus</name>
    <dbReference type="NCBI Taxonomy" id="135947"/>
    <lineage>
        <taxon>Bacteria</taxon>
        <taxon>Bacillati</taxon>
        <taxon>Actinomycetota</taxon>
        <taxon>Actinomycetes</taxon>
        <taxon>Micromonosporales</taxon>
        <taxon>Micromonosporaceae</taxon>
        <taxon>Actinoplanes</taxon>
    </lineage>
</organism>
<dbReference type="Pfam" id="PF01569">
    <property type="entry name" value="PAP2"/>
    <property type="match status" value="1"/>
</dbReference>
<evidence type="ECO:0000256" key="2">
    <source>
        <dbReference type="ARBA" id="ARBA00022475"/>
    </source>
</evidence>
<keyword evidence="3 8" id="KW-0812">Transmembrane</keyword>
<evidence type="ECO:0000256" key="7">
    <source>
        <dbReference type="SAM" id="MobiDB-lite"/>
    </source>
</evidence>
<dbReference type="EMBL" id="LLZH01000071">
    <property type="protein sequence ID" value="KUL37582.1"/>
    <property type="molecule type" value="Genomic_DNA"/>
</dbReference>
<evidence type="ECO:0000313" key="10">
    <source>
        <dbReference type="EMBL" id="KUL37582.1"/>
    </source>
</evidence>
<gene>
    <name evidence="10" type="ORF">ADL15_11180</name>
</gene>
<name>A0A0X3V092_9ACTN</name>
<feature type="transmembrane region" description="Helical" evidence="8">
    <location>
        <begin position="12"/>
        <end position="34"/>
    </location>
</feature>
<feature type="transmembrane region" description="Helical" evidence="8">
    <location>
        <begin position="96"/>
        <end position="116"/>
    </location>
</feature>
<dbReference type="GO" id="GO:0005886">
    <property type="term" value="C:plasma membrane"/>
    <property type="evidence" value="ECO:0007669"/>
    <property type="project" value="UniProtKB-SubCell"/>
</dbReference>
<dbReference type="InterPro" id="IPR000326">
    <property type="entry name" value="PAP2/HPO"/>
</dbReference>
<accession>A0A0X3V092</accession>
<keyword evidence="11" id="KW-1185">Reference proteome</keyword>
<evidence type="ECO:0000259" key="9">
    <source>
        <dbReference type="SMART" id="SM00014"/>
    </source>
</evidence>
<proteinExistence type="predicted"/>
<comment type="caution">
    <text evidence="10">The sequence shown here is derived from an EMBL/GenBank/DDBJ whole genome shotgun (WGS) entry which is preliminary data.</text>
</comment>
<evidence type="ECO:0000256" key="6">
    <source>
        <dbReference type="ARBA" id="ARBA00023136"/>
    </source>
</evidence>
<evidence type="ECO:0000256" key="5">
    <source>
        <dbReference type="ARBA" id="ARBA00022989"/>
    </source>
</evidence>
<dbReference type="AlphaFoldDB" id="A0A0X3V092"/>
<keyword evidence="5 8" id="KW-1133">Transmembrane helix</keyword>
<evidence type="ECO:0000256" key="3">
    <source>
        <dbReference type="ARBA" id="ARBA00022692"/>
    </source>
</evidence>
<dbReference type="InterPro" id="IPR036938">
    <property type="entry name" value="PAP2/HPO_sf"/>
</dbReference>
<evidence type="ECO:0000313" key="11">
    <source>
        <dbReference type="Proteomes" id="UP000053244"/>
    </source>
</evidence>
<feature type="region of interest" description="Disordered" evidence="7">
    <location>
        <begin position="221"/>
        <end position="242"/>
    </location>
</feature>